<dbReference type="GO" id="GO:0050660">
    <property type="term" value="F:flavin adenine dinucleotide binding"/>
    <property type="evidence" value="ECO:0007669"/>
    <property type="project" value="InterPro"/>
</dbReference>
<keyword evidence="5" id="KW-0560">Oxidoreductase</keyword>
<evidence type="ECO:0000256" key="2">
    <source>
        <dbReference type="ARBA" id="ARBA00010989"/>
    </source>
</evidence>
<keyword evidence="3" id="KW-0285">Flavoprotein</keyword>
<gene>
    <name evidence="7" type="ORF">B0T18DRAFT_437839</name>
</gene>
<protein>
    <submittedName>
        <fullName evidence="7">Sarcosine oxidase</fullName>
    </submittedName>
</protein>
<comment type="similarity">
    <text evidence="2">Belongs to the MSOX/MTOX family.</text>
</comment>
<dbReference type="Gene3D" id="3.50.50.60">
    <property type="entry name" value="FAD/NAD(P)-binding domain"/>
    <property type="match status" value="1"/>
</dbReference>
<dbReference type="GO" id="GO:0051698">
    <property type="term" value="F:saccharopine oxidase activity"/>
    <property type="evidence" value="ECO:0007669"/>
    <property type="project" value="TreeGrafter"/>
</dbReference>
<sequence>MQASMDAATIAIVGAGVFGLSTAFHLRRMYLDVKLVLIDRTRGDDTSRGAAASDLNKIIRADYPDPVHMKMALDAQDSWRADPVFKSYYHEFGMLFTEDMGIGRASFDNYQVLGVETWSEILNKEEAVTRFPSGWAEADGAVASFFAATCNAGVTFIKANAEKLVLDSDGNWTGVMISEEGGQTREFLADRTILCVGAYTDKFLANTSPGRSELQVNGRLIAAAAVQCKATYPPEEEEKLSKAPVHFLGMWHTHGETIPPFNSRLKFNCEVSFTNMTQHDGLGENISIPPSAETQSTWSQNVPEGLKEELANVVRNTHGSYVPGIKIESYRMCWDAASPNQDFIIDYHPKCKNLVIASAGSFHSWKFLPNIGEYVVKRVFNTLEEDLVRKWAWNRENTGSACEMYDPSRDMKAIGPFKGWPKTQSPEGLTEPS</sequence>
<name>A0AA40EU94_9PEZI</name>
<dbReference type="Proteomes" id="UP001172155">
    <property type="component" value="Unassembled WGS sequence"/>
</dbReference>
<evidence type="ECO:0000259" key="6">
    <source>
        <dbReference type="Pfam" id="PF01266"/>
    </source>
</evidence>
<keyword evidence="8" id="KW-1185">Reference proteome</keyword>
<dbReference type="InterPro" id="IPR036188">
    <property type="entry name" value="FAD/NAD-bd_sf"/>
</dbReference>
<evidence type="ECO:0000256" key="4">
    <source>
        <dbReference type="ARBA" id="ARBA00022827"/>
    </source>
</evidence>
<keyword evidence="4" id="KW-0274">FAD</keyword>
<dbReference type="GO" id="GO:0008115">
    <property type="term" value="F:sarcosine oxidase activity"/>
    <property type="evidence" value="ECO:0007669"/>
    <property type="project" value="TreeGrafter"/>
</dbReference>
<dbReference type="InterPro" id="IPR045170">
    <property type="entry name" value="MTOX"/>
</dbReference>
<dbReference type="SUPFAM" id="SSF51905">
    <property type="entry name" value="FAD/NAD(P)-binding domain"/>
    <property type="match status" value="1"/>
</dbReference>
<dbReference type="AlphaFoldDB" id="A0AA40EU94"/>
<feature type="domain" description="FAD dependent oxidoreductase" evidence="6">
    <location>
        <begin position="10"/>
        <end position="377"/>
    </location>
</feature>
<evidence type="ECO:0000313" key="8">
    <source>
        <dbReference type="Proteomes" id="UP001172155"/>
    </source>
</evidence>
<evidence type="ECO:0000256" key="3">
    <source>
        <dbReference type="ARBA" id="ARBA00022630"/>
    </source>
</evidence>
<evidence type="ECO:0000256" key="1">
    <source>
        <dbReference type="ARBA" id="ARBA00001974"/>
    </source>
</evidence>
<comment type="caution">
    <text evidence="7">The sequence shown here is derived from an EMBL/GenBank/DDBJ whole genome shotgun (WGS) entry which is preliminary data.</text>
</comment>
<organism evidence="7 8">
    <name type="scientific">Schizothecium vesticola</name>
    <dbReference type="NCBI Taxonomy" id="314040"/>
    <lineage>
        <taxon>Eukaryota</taxon>
        <taxon>Fungi</taxon>
        <taxon>Dikarya</taxon>
        <taxon>Ascomycota</taxon>
        <taxon>Pezizomycotina</taxon>
        <taxon>Sordariomycetes</taxon>
        <taxon>Sordariomycetidae</taxon>
        <taxon>Sordariales</taxon>
        <taxon>Schizotheciaceae</taxon>
        <taxon>Schizothecium</taxon>
    </lineage>
</organism>
<accession>A0AA40EU94</accession>
<dbReference type="Gene3D" id="3.30.9.10">
    <property type="entry name" value="D-Amino Acid Oxidase, subunit A, domain 2"/>
    <property type="match status" value="1"/>
</dbReference>
<dbReference type="Pfam" id="PF01266">
    <property type="entry name" value="DAO"/>
    <property type="match status" value="1"/>
</dbReference>
<dbReference type="PANTHER" id="PTHR10961">
    <property type="entry name" value="PEROXISOMAL SARCOSINE OXIDASE"/>
    <property type="match status" value="1"/>
</dbReference>
<reference evidence="7" key="1">
    <citation type="submission" date="2023-06" db="EMBL/GenBank/DDBJ databases">
        <title>Genome-scale phylogeny and comparative genomics of the fungal order Sordariales.</title>
        <authorList>
            <consortium name="Lawrence Berkeley National Laboratory"/>
            <person name="Hensen N."/>
            <person name="Bonometti L."/>
            <person name="Westerberg I."/>
            <person name="Brannstrom I.O."/>
            <person name="Guillou S."/>
            <person name="Cros-Aarteil S."/>
            <person name="Calhoun S."/>
            <person name="Haridas S."/>
            <person name="Kuo A."/>
            <person name="Mondo S."/>
            <person name="Pangilinan J."/>
            <person name="Riley R."/>
            <person name="LaButti K."/>
            <person name="Andreopoulos B."/>
            <person name="Lipzen A."/>
            <person name="Chen C."/>
            <person name="Yanf M."/>
            <person name="Daum C."/>
            <person name="Ng V."/>
            <person name="Clum A."/>
            <person name="Steindorff A."/>
            <person name="Ohm R."/>
            <person name="Martin F."/>
            <person name="Silar P."/>
            <person name="Natvig D."/>
            <person name="Lalanne C."/>
            <person name="Gautier V."/>
            <person name="Ament-velasquez S.L."/>
            <person name="Kruys A."/>
            <person name="Hutchinson M.I."/>
            <person name="Powell A.J."/>
            <person name="Barry K."/>
            <person name="Miller A.N."/>
            <person name="Grigoriev I.V."/>
            <person name="Debuchy R."/>
            <person name="Gladieux P."/>
            <person name="Thoren M.H."/>
            <person name="Johannesson H."/>
        </authorList>
    </citation>
    <scope>NUCLEOTIDE SEQUENCE</scope>
    <source>
        <strain evidence="7">SMH3187-1</strain>
    </source>
</reference>
<proteinExistence type="inferred from homology"/>
<comment type="cofactor">
    <cofactor evidence="1">
        <name>FAD</name>
        <dbReference type="ChEBI" id="CHEBI:57692"/>
    </cofactor>
</comment>
<dbReference type="PANTHER" id="PTHR10961:SF37">
    <property type="entry name" value="FAD DEPENDENT OXIDOREDUCTASE DOMAIN-CONTAINING PROTEIN"/>
    <property type="match status" value="1"/>
</dbReference>
<evidence type="ECO:0000313" key="7">
    <source>
        <dbReference type="EMBL" id="KAK0745571.1"/>
    </source>
</evidence>
<dbReference type="InterPro" id="IPR006076">
    <property type="entry name" value="FAD-dep_OxRdtase"/>
</dbReference>
<dbReference type="EMBL" id="JAUKUD010000004">
    <property type="protein sequence ID" value="KAK0745571.1"/>
    <property type="molecule type" value="Genomic_DNA"/>
</dbReference>
<evidence type="ECO:0000256" key="5">
    <source>
        <dbReference type="ARBA" id="ARBA00023002"/>
    </source>
</evidence>